<evidence type="ECO:0000313" key="2">
    <source>
        <dbReference type="EMBL" id="EFX79014.1"/>
    </source>
</evidence>
<dbReference type="HOGENOM" id="CLU_1078734_0_0_1"/>
<gene>
    <name evidence="2" type="ORF">DAPPUDRAFT_305051</name>
</gene>
<dbReference type="AlphaFoldDB" id="E9GNE1"/>
<evidence type="ECO:0000313" key="3">
    <source>
        <dbReference type="Proteomes" id="UP000000305"/>
    </source>
</evidence>
<evidence type="ECO:0000256" key="1">
    <source>
        <dbReference type="SAM" id="MobiDB-lite"/>
    </source>
</evidence>
<sequence length="258" mass="28898">MLKRKRQRLFESNASRLKDFILDNVLETPEAGNLRGYSPNIAVESIRKETGGAIPRPMKQVTRTTVKREPIDPTPTEAHGDGQGYSFEPNFNQFTLNIPNLPFGAGNPSPTASPNPPYHNYEYRFPTSPHYNIPVHSPNQGVAEDYMNQMRTVNITDLDSLNMQYPHQQQPQQVNELNDFRAINLPHNDCNIQLIDSHLLSNLSLHDGDSNDQKDSERNESMSTSNIPPELPVLTFSGMLTSADLDGPDGFGRNNPTS</sequence>
<protein>
    <submittedName>
        <fullName evidence="2">Uncharacterized protein</fullName>
    </submittedName>
</protein>
<accession>E9GNE1</accession>
<keyword evidence="3" id="KW-1185">Reference proteome</keyword>
<dbReference type="KEGG" id="dpx:DAPPUDRAFT_305051"/>
<proteinExistence type="predicted"/>
<feature type="region of interest" description="Disordered" evidence="1">
    <location>
        <begin position="206"/>
        <end position="258"/>
    </location>
</feature>
<dbReference type="InParanoid" id="E9GNE1"/>
<feature type="compositionally biased region" description="Basic and acidic residues" evidence="1">
    <location>
        <begin position="206"/>
        <end position="220"/>
    </location>
</feature>
<reference evidence="2 3" key="1">
    <citation type="journal article" date="2011" name="Science">
        <title>The ecoresponsive genome of Daphnia pulex.</title>
        <authorList>
            <person name="Colbourne J.K."/>
            <person name="Pfrender M.E."/>
            <person name="Gilbert D."/>
            <person name="Thomas W.K."/>
            <person name="Tucker A."/>
            <person name="Oakley T.H."/>
            <person name="Tokishita S."/>
            <person name="Aerts A."/>
            <person name="Arnold G.J."/>
            <person name="Basu M.K."/>
            <person name="Bauer D.J."/>
            <person name="Caceres C.E."/>
            <person name="Carmel L."/>
            <person name="Casola C."/>
            <person name="Choi J.H."/>
            <person name="Detter J.C."/>
            <person name="Dong Q."/>
            <person name="Dusheyko S."/>
            <person name="Eads B.D."/>
            <person name="Frohlich T."/>
            <person name="Geiler-Samerotte K.A."/>
            <person name="Gerlach D."/>
            <person name="Hatcher P."/>
            <person name="Jogdeo S."/>
            <person name="Krijgsveld J."/>
            <person name="Kriventseva E.V."/>
            <person name="Kultz D."/>
            <person name="Laforsch C."/>
            <person name="Lindquist E."/>
            <person name="Lopez J."/>
            <person name="Manak J.R."/>
            <person name="Muller J."/>
            <person name="Pangilinan J."/>
            <person name="Patwardhan R.P."/>
            <person name="Pitluck S."/>
            <person name="Pritham E.J."/>
            <person name="Rechtsteiner A."/>
            <person name="Rho M."/>
            <person name="Rogozin I.B."/>
            <person name="Sakarya O."/>
            <person name="Salamov A."/>
            <person name="Schaack S."/>
            <person name="Shapiro H."/>
            <person name="Shiga Y."/>
            <person name="Skalitzky C."/>
            <person name="Smith Z."/>
            <person name="Souvorov A."/>
            <person name="Sung W."/>
            <person name="Tang Z."/>
            <person name="Tsuchiya D."/>
            <person name="Tu H."/>
            <person name="Vos H."/>
            <person name="Wang M."/>
            <person name="Wolf Y.I."/>
            <person name="Yamagata H."/>
            <person name="Yamada T."/>
            <person name="Ye Y."/>
            <person name="Shaw J.R."/>
            <person name="Andrews J."/>
            <person name="Crease T.J."/>
            <person name="Tang H."/>
            <person name="Lucas S.M."/>
            <person name="Robertson H.M."/>
            <person name="Bork P."/>
            <person name="Koonin E.V."/>
            <person name="Zdobnov E.M."/>
            <person name="Grigoriev I.V."/>
            <person name="Lynch M."/>
            <person name="Boore J.L."/>
        </authorList>
    </citation>
    <scope>NUCLEOTIDE SEQUENCE [LARGE SCALE GENOMIC DNA]</scope>
</reference>
<dbReference type="Proteomes" id="UP000000305">
    <property type="component" value="Unassembled WGS sequence"/>
</dbReference>
<name>E9GNE1_DAPPU</name>
<dbReference type="EMBL" id="GL732554">
    <property type="protein sequence ID" value="EFX79014.1"/>
    <property type="molecule type" value="Genomic_DNA"/>
</dbReference>
<organism evidence="2 3">
    <name type="scientific">Daphnia pulex</name>
    <name type="common">Water flea</name>
    <dbReference type="NCBI Taxonomy" id="6669"/>
    <lineage>
        <taxon>Eukaryota</taxon>
        <taxon>Metazoa</taxon>
        <taxon>Ecdysozoa</taxon>
        <taxon>Arthropoda</taxon>
        <taxon>Crustacea</taxon>
        <taxon>Branchiopoda</taxon>
        <taxon>Diplostraca</taxon>
        <taxon>Cladocera</taxon>
        <taxon>Anomopoda</taxon>
        <taxon>Daphniidae</taxon>
        <taxon>Daphnia</taxon>
    </lineage>
</organism>